<proteinExistence type="predicted"/>
<reference evidence="2 3" key="2">
    <citation type="submission" date="2016-08" db="EMBL/GenBank/DDBJ databases">
        <title>Pervasive Adenine N6-methylation of Active Genes in Fungi.</title>
        <authorList>
            <consortium name="DOE Joint Genome Institute"/>
            <person name="Mondo S.J."/>
            <person name="Dannebaum R.O."/>
            <person name="Kuo R.C."/>
            <person name="Labutti K."/>
            <person name="Haridas S."/>
            <person name="Kuo A."/>
            <person name="Salamov A."/>
            <person name="Ahrendt S.R."/>
            <person name="Lipzen A."/>
            <person name="Sullivan W."/>
            <person name="Andreopoulos W.B."/>
            <person name="Clum A."/>
            <person name="Lindquist E."/>
            <person name="Daum C."/>
            <person name="Ramamoorthy G.K."/>
            <person name="Gryganskyi A."/>
            <person name="Culley D."/>
            <person name="Magnuson J.K."/>
            <person name="James T.Y."/>
            <person name="O'Malley M.A."/>
            <person name="Stajich J.E."/>
            <person name="Spatafora J.W."/>
            <person name="Visel A."/>
            <person name="Grigoriev I.V."/>
        </authorList>
    </citation>
    <scope>NUCLEOTIDE SEQUENCE [LARGE SCALE GENOMIC DNA]</scope>
    <source>
        <strain evidence="3">finn</strain>
    </source>
</reference>
<reference evidence="2 3" key="1">
    <citation type="submission" date="2016-08" db="EMBL/GenBank/DDBJ databases">
        <title>Genomes of anaerobic fungi encode conserved fungal cellulosomes for biomass hydrolysis.</title>
        <authorList>
            <consortium name="DOE Joint Genome Institute"/>
            <person name="Haitjema C.H."/>
            <person name="Gilmore S.P."/>
            <person name="Henske J.K."/>
            <person name="Solomon K.V."/>
            <person name="De Groot R."/>
            <person name="Kuo A."/>
            <person name="Mondo S.J."/>
            <person name="Salamov A.A."/>
            <person name="Labutti K."/>
            <person name="Zhao Z."/>
            <person name="Chiniquy J."/>
            <person name="Barry K."/>
            <person name="Brewer H.M."/>
            <person name="Purvine S.O."/>
            <person name="Wright A.T."/>
            <person name="Boxma B."/>
            <person name="Van Alen T."/>
            <person name="Hackstein J.H."/>
            <person name="Baker S.E."/>
            <person name="Grigoriev I.V."/>
            <person name="O'Malley M.A."/>
        </authorList>
    </citation>
    <scope>NUCLEOTIDE SEQUENCE [LARGE SCALE GENOMIC DNA]</scope>
    <source>
        <strain evidence="3">finn</strain>
    </source>
</reference>
<sequence>MNKIISIEKMSTLSRIDKISINIYSIILKNHTDEQFVKYKIKYSIPDYTPILTKSHMYTQFVTDIQNNNYEITINHNNDINLKFNTQLLKHWLKKDTVIVIEIEAIKEENKNSRLKSKIKNFILWKGIANVKCRDLICLPNLKLKSYIPIYKESNKKISAEKLYIADIYLCMQLQEKSLESNKVNTNIDNDENAYNNYTDKYEINEESLISKIINIIKKTELKSNIIENNLKELSNNDNINLSNSNGDNSSIENEQTSKYIDNNN</sequence>
<dbReference type="Proteomes" id="UP000193719">
    <property type="component" value="Unassembled WGS sequence"/>
</dbReference>
<evidence type="ECO:0000256" key="1">
    <source>
        <dbReference type="SAM" id="MobiDB-lite"/>
    </source>
</evidence>
<feature type="compositionally biased region" description="Low complexity" evidence="1">
    <location>
        <begin position="242"/>
        <end position="252"/>
    </location>
</feature>
<dbReference type="OrthoDB" id="2143645at2759"/>
<protein>
    <submittedName>
        <fullName evidence="2">Uncharacterized protein</fullName>
    </submittedName>
</protein>
<evidence type="ECO:0000313" key="3">
    <source>
        <dbReference type="Proteomes" id="UP000193719"/>
    </source>
</evidence>
<dbReference type="AlphaFoldDB" id="A0A1Y1V431"/>
<comment type="caution">
    <text evidence="2">The sequence shown here is derived from an EMBL/GenBank/DDBJ whole genome shotgun (WGS) entry which is preliminary data.</text>
</comment>
<feature type="region of interest" description="Disordered" evidence="1">
    <location>
        <begin position="242"/>
        <end position="265"/>
    </location>
</feature>
<name>A0A1Y1V431_9FUNG</name>
<accession>A0A1Y1V431</accession>
<evidence type="ECO:0000313" key="2">
    <source>
        <dbReference type="EMBL" id="ORX45427.1"/>
    </source>
</evidence>
<gene>
    <name evidence="2" type="ORF">BCR36DRAFT_333297</name>
</gene>
<feature type="non-terminal residue" evidence="2">
    <location>
        <position position="265"/>
    </location>
</feature>
<dbReference type="EMBL" id="MCFH01000040">
    <property type="protein sequence ID" value="ORX45427.1"/>
    <property type="molecule type" value="Genomic_DNA"/>
</dbReference>
<keyword evidence="3" id="KW-1185">Reference proteome</keyword>
<feature type="compositionally biased region" description="Polar residues" evidence="1">
    <location>
        <begin position="253"/>
        <end position="265"/>
    </location>
</feature>
<organism evidence="2 3">
    <name type="scientific">Piromyces finnis</name>
    <dbReference type="NCBI Taxonomy" id="1754191"/>
    <lineage>
        <taxon>Eukaryota</taxon>
        <taxon>Fungi</taxon>
        <taxon>Fungi incertae sedis</taxon>
        <taxon>Chytridiomycota</taxon>
        <taxon>Chytridiomycota incertae sedis</taxon>
        <taxon>Neocallimastigomycetes</taxon>
        <taxon>Neocallimastigales</taxon>
        <taxon>Neocallimastigaceae</taxon>
        <taxon>Piromyces</taxon>
    </lineage>
</organism>